<feature type="domain" description="AB hydrolase-1" evidence="1">
    <location>
        <begin position="23"/>
        <end position="233"/>
    </location>
</feature>
<dbReference type="InterPro" id="IPR000073">
    <property type="entry name" value="AB_hydrolase_1"/>
</dbReference>
<dbReference type="PRINTS" id="PR00111">
    <property type="entry name" value="ABHYDROLASE"/>
</dbReference>
<dbReference type="Proteomes" id="UP000294739">
    <property type="component" value="Unassembled WGS sequence"/>
</dbReference>
<dbReference type="InterPro" id="IPR029058">
    <property type="entry name" value="AB_hydrolase_fold"/>
</dbReference>
<dbReference type="Pfam" id="PF12697">
    <property type="entry name" value="Abhydrolase_6"/>
    <property type="match status" value="1"/>
</dbReference>
<keyword evidence="3" id="KW-1185">Reference proteome</keyword>
<dbReference type="RefSeq" id="WP_131898954.1">
    <property type="nucleotide sequence ID" value="NZ_SMKZ01000041.1"/>
</dbReference>
<dbReference type="EMBL" id="SMKZ01000041">
    <property type="protein sequence ID" value="TDE01456.1"/>
    <property type="molecule type" value="Genomic_DNA"/>
</dbReference>
<dbReference type="InterPro" id="IPR050228">
    <property type="entry name" value="Carboxylesterase_BioH"/>
</dbReference>
<protein>
    <submittedName>
        <fullName evidence="2">Alpha/beta hydrolase</fullName>
    </submittedName>
</protein>
<gene>
    <name evidence="2" type="ORF">E1269_23030</name>
</gene>
<dbReference type="Gene3D" id="3.40.50.1820">
    <property type="entry name" value="alpha/beta hydrolase"/>
    <property type="match status" value="1"/>
</dbReference>
<name>A0A4R5CN62_9ACTN</name>
<evidence type="ECO:0000259" key="1">
    <source>
        <dbReference type="Pfam" id="PF12697"/>
    </source>
</evidence>
<sequence>MAEYVQVGAVRTWYDVHGDGDPFVLLHGGMVDARWFEPNLGALAERFRVYTPDLRSHGHTPDVEGPITFHLMADDTIGFIERVVGGPTDLGGHSVGAFVSLLVAMRRPDLVKRLVLMSCGFSKEGETVPDAPWDVDMIVQYLGPAYAEVSPDGAEHFRVVATKIGELAAKEPHLTPAELARVAHRTLLMVADDDIVTLPHLVQMYGAMPNAELAVVPGTSHFMTQEKPELVNALLLDFLGRDPVPTVAPIRRAQPDGED</sequence>
<comment type="caution">
    <text evidence="2">The sequence shown here is derived from an EMBL/GenBank/DDBJ whole genome shotgun (WGS) entry which is preliminary data.</text>
</comment>
<keyword evidence="2" id="KW-0378">Hydrolase</keyword>
<dbReference type="OrthoDB" id="4481859at2"/>
<proteinExistence type="predicted"/>
<reference evidence="2 3" key="1">
    <citation type="submission" date="2019-03" db="EMBL/GenBank/DDBJ databases">
        <title>Draft genome sequences of novel Actinobacteria.</title>
        <authorList>
            <person name="Sahin N."/>
            <person name="Ay H."/>
            <person name="Saygin H."/>
        </authorList>
    </citation>
    <scope>NUCLEOTIDE SEQUENCE [LARGE SCALE GENOMIC DNA]</scope>
    <source>
        <strain evidence="2 3">5K138</strain>
    </source>
</reference>
<evidence type="ECO:0000313" key="3">
    <source>
        <dbReference type="Proteomes" id="UP000294739"/>
    </source>
</evidence>
<dbReference type="PANTHER" id="PTHR43194">
    <property type="entry name" value="HYDROLASE ALPHA/BETA FOLD FAMILY"/>
    <property type="match status" value="1"/>
</dbReference>
<accession>A0A4R5CN62</accession>
<dbReference type="InParanoid" id="A0A4R5CN62"/>
<evidence type="ECO:0000313" key="2">
    <source>
        <dbReference type="EMBL" id="TDE01456.1"/>
    </source>
</evidence>
<organism evidence="2 3">
    <name type="scientific">Jiangella asiatica</name>
    <dbReference type="NCBI Taxonomy" id="2530372"/>
    <lineage>
        <taxon>Bacteria</taxon>
        <taxon>Bacillati</taxon>
        <taxon>Actinomycetota</taxon>
        <taxon>Actinomycetes</taxon>
        <taxon>Jiangellales</taxon>
        <taxon>Jiangellaceae</taxon>
        <taxon>Jiangella</taxon>
    </lineage>
</organism>
<dbReference type="PANTHER" id="PTHR43194:SF2">
    <property type="entry name" value="PEROXISOMAL MEMBRANE PROTEIN LPX1"/>
    <property type="match status" value="1"/>
</dbReference>
<dbReference type="AlphaFoldDB" id="A0A4R5CN62"/>
<dbReference type="GO" id="GO:0016787">
    <property type="term" value="F:hydrolase activity"/>
    <property type="evidence" value="ECO:0007669"/>
    <property type="project" value="UniProtKB-KW"/>
</dbReference>
<dbReference type="SUPFAM" id="SSF53474">
    <property type="entry name" value="alpha/beta-Hydrolases"/>
    <property type="match status" value="1"/>
</dbReference>